<evidence type="ECO:0000313" key="1">
    <source>
        <dbReference type="EMBL" id="MCY1080298.1"/>
    </source>
</evidence>
<proteinExistence type="predicted"/>
<evidence type="ECO:0000313" key="2">
    <source>
        <dbReference type="Proteomes" id="UP001207654"/>
    </source>
</evidence>
<gene>
    <name evidence="1" type="ORF">OV287_38185</name>
</gene>
<comment type="caution">
    <text evidence="1">The sequence shown here is derived from an EMBL/GenBank/DDBJ whole genome shotgun (WGS) entry which is preliminary data.</text>
</comment>
<sequence length="131" mass="14601">MTALVRLRSQAELVLRDLDRPVINAAQRGLDQAQFLVPRGGAPDDPLNLAETSFVSLPHHNLSKRLSTTATAGYEHPQAGPIHEGWHWGVQTKTPPPHWLRRAFKRGVRSLLIKGVSTQLMKSLAKFFPPK</sequence>
<dbReference type="RefSeq" id="WP_267538969.1">
    <property type="nucleotide sequence ID" value="NZ_JAPNKA010000001.1"/>
</dbReference>
<keyword evidence="2" id="KW-1185">Reference proteome</keyword>
<evidence type="ECO:0008006" key="3">
    <source>
        <dbReference type="Google" id="ProtNLM"/>
    </source>
</evidence>
<name>A0ABT4AF39_9BACT</name>
<accession>A0ABT4AF39</accession>
<organism evidence="1 2">
    <name type="scientific">Archangium lansingense</name>
    <dbReference type="NCBI Taxonomy" id="2995310"/>
    <lineage>
        <taxon>Bacteria</taxon>
        <taxon>Pseudomonadati</taxon>
        <taxon>Myxococcota</taxon>
        <taxon>Myxococcia</taxon>
        <taxon>Myxococcales</taxon>
        <taxon>Cystobacterineae</taxon>
        <taxon>Archangiaceae</taxon>
        <taxon>Archangium</taxon>
    </lineage>
</organism>
<dbReference type="EMBL" id="JAPNKA010000001">
    <property type="protein sequence ID" value="MCY1080298.1"/>
    <property type="molecule type" value="Genomic_DNA"/>
</dbReference>
<dbReference type="Proteomes" id="UP001207654">
    <property type="component" value="Unassembled WGS sequence"/>
</dbReference>
<protein>
    <recommendedName>
        <fullName evidence="3">HK97 gp10 family phage protein</fullName>
    </recommendedName>
</protein>
<reference evidence="1 2" key="1">
    <citation type="submission" date="2022-11" db="EMBL/GenBank/DDBJ databases">
        <title>Minimal conservation of predation-associated metabolite biosynthetic gene clusters underscores biosynthetic potential of Myxococcota including descriptions for ten novel species: Archangium lansinium sp. nov., Myxococcus landrumus sp. nov., Nannocystis bai.</title>
        <authorList>
            <person name="Ahearne A."/>
            <person name="Stevens C."/>
            <person name="Phillips K."/>
        </authorList>
    </citation>
    <scope>NUCLEOTIDE SEQUENCE [LARGE SCALE GENOMIC DNA]</scope>
    <source>
        <strain evidence="1 2">MIWBW</strain>
    </source>
</reference>